<keyword evidence="1" id="KW-0472">Membrane</keyword>
<sequence length="230" mass="27849">MNKTQVNNNIERLIENKIRESFLSYCEIEEFKLSKEEEGRYKIIIKVDSNEIEKRMIDLNDKETKEFKNIEKKEFSNKQKNEEFFIFYAITIILSYFKALIKQRIGVFIKYLSYIYSFVSNIYGRGAKIDEKYKISEYLFLIIQVILKKIKTIDDKYMIDQKIRNFNSKYNILNTLQEKERIIIHNFQYTMNTETGNKIQVFYTKLRKKCRNIHEEACKLANLKEKVKIQ</sequence>
<dbReference type="OrthoDB" id="7763451at2759"/>
<dbReference type="VEuPathDB" id="FungiDB:T552_00754"/>
<dbReference type="RefSeq" id="XP_018227070.1">
    <property type="nucleotide sequence ID" value="XM_018369357.1"/>
</dbReference>
<dbReference type="AlphaFoldDB" id="A0A0W4ZPG8"/>
<keyword evidence="1" id="KW-1133">Transmembrane helix</keyword>
<evidence type="ECO:0000256" key="1">
    <source>
        <dbReference type="SAM" id="Phobius"/>
    </source>
</evidence>
<keyword evidence="3" id="KW-1185">Reference proteome</keyword>
<dbReference type="EMBL" id="LFVZ01000003">
    <property type="protein sequence ID" value="KTW30279.1"/>
    <property type="molecule type" value="Genomic_DNA"/>
</dbReference>
<gene>
    <name evidence="2" type="ORF">T552_00754</name>
</gene>
<dbReference type="GeneID" id="28935559"/>
<accession>A0A0W4ZPG8</accession>
<proteinExistence type="predicted"/>
<feature type="transmembrane region" description="Helical" evidence="1">
    <location>
        <begin position="84"/>
        <end position="101"/>
    </location>
</feature>
<name>A0A0W4ZPG8_PNEC8</name>
<keyword evidence="1" id="KW-0812">Transmembrane</keyword>
<comment type="caution">
    <text evidence="2">The sequence shown here is derived from an EMBL/GenBank/DDBJ whole genome shotgun (WGS) entry which is preliminary data.</text>
</comment>
<protein>
    <submittedName>
        <fullName evidence="2">Uncharacterized protein</fullName>
    </submittedName>
</protein>
<reference evidence="3" key="1">
    <citation type="journal article" date="2016" name="Nat. Commun.">
        <title>Genome analysis of three Pneumocystis species reveals adaptation mechanisms to life exclusively in mammalian hosts.</title>
        <authorList>
            <person name="Ma L."/>
            <person name="Chen Z."/>
            <person name="Huang D.W."/>
            <person name="Kutty G."/>
            <person name="Ishihara M."/>
            <person name="Wang H."/>
            <person name="Abouelleil A."/>
            <person name="Bishop L."/>
            <person name="Davey E."/>
            <person name="Deng R."/>
            <person name="Deng X."/>
            <person name="Fan L."/>
            <person name="Fantoni G."/>
            <person name="Fitzgerald M."/>
            <person name="Gogineni E."/>
            <person name="Goldberg J.M."/>
            <person name="Handley G."/>
            <person name="Hu X."/>
            <person name="Huber C."/>
            <person name="Jiao X."/>
            <person name="Jones K."/>
            <person name="Levin J.Z."/>
            <person name="Liu Y."/>
            <person name="Macdonald P."/>
            <person name="Melnikov A."/>
            <person name="Raley C."/>
            <person name="Sassi M."/>
            <person name="Sherman B.T."/>
            <person name="Song X."/>
            <person name="Sykes S."/>
            <person name="Tran B."/>
            <person name="Walsh L."/>
            <person name="Xia Y."/>
            <person name="Yang J."/>
            <person name="Young S."/>
            <person name="Zeng Q."/>
            <person name="Zheng X."/>
            <person name="Stephens R."/>
            <person name="Nusbaum C."/>
            <person name="Birren B.W."/>
            <person name="Azadi P."/>
            <person name="Lempicki R.A."/>
            <person name="Cuomo C.A."/>
            <person name="Kovacs J.A."/>
        </authorList>
    </citation>
    <scope>NUCLEOTIDE SEQUENCE [LARGE SCALE GENOMIC DNA]</scope>
    <source>
        <strain evidence="3">B80</strain>
    </source>
</reference>
<evidence type="ECO:0000313" key="2">
    <source>
        <dbReference type="EMBL" id="KTW30279.1"/>
    </source>
</evidence>
<evidence type="ECO:0000313" key="3">
    <source>
        <dbReference type="Proteomes" id="UP000054454"/>
    </source>
</evidence>
<dbReference type="Proteomes" id="UP000054454">
    <property type="component" value="Unassembled WGS sequence"/>
</dbReference>
<organism evidence="2 3">
    <name type="scientific">Pneumocystis carinii (strain B80)</name>
    <name type="common">Rat pneumocystis pneumonia agent</name>
    <name type="synonym">Pneumocystis carinii f. sp. carinii</name>
    <dbReference type="NCBI Taxonomy" id="1408658"/>
    <lineage>
        <taxon>Eukaryota</taxon>
        <taxon>Fungi</taxon>
        <taxon>Dikarya</taxon>
        <taxon>Ascomycota</taxon>
        <taxon>Taphrinomycotina</taxon>
        <taxon>Pneumocystomycetes</taxon>
        <taxon>Pneumocystaceae</taxon>
        <taxon>Pneumocystis</taxon>
    </lineage>
</organism>